<sequence length="403" mass="45820">MSISLIQEYTHSVLTFDFKKPEAIHNEKLSKKQDEMETFIQRTVNLHAKSGACTLILFGLGSGSHALALAEALPQEMNLIVCETGLTTARDFLKNNPEWHSSTRKAVACDTSPWALLYLLFTIGITTKNAHTALNPDLDEKTKNKFQSLQRLFISARPHQAINSSYLSHVAVQAPDLSVGVILHPEEPDLETFFAQFPDWIKEIVVIWDSHEVPAKEFRCEANIRHFAHPLEDFADQRNLMLEKCDGEWILYLDGDEMFSEDTWALFTALLLIKRLEACYFPRMTLYPDSENSKIGFGLWPDLQLRLFKNLPGITFDRPVHERLHGITGRTALAVDAPIVHFSRLRKGTKELTAKLERFDKAGGDRIHHILNNEYPSLKRSHFAEASFIAGTLQVMLLEENPV</sequence>
<name>M1WYU0_PSEP2</name>
<dbReference type="RefSeq" id="WP_015416625.1">
    <property type="nucleotide sequence ID" value="NC_020409.1"/>
</dbReference>
<dbReference type="eggNOG" id="COG0463">
    <property type="taxonomic scope" value="Bacteria"/>
</dbReference>
<organism evidence="1 2">
    <name type="scientific">Pseudodesulfovibrio piezophilus (strain DSM 21447 / JCM 15486 / C1TLV30)</name>
    <name type="common">Desulfovibrio piezophilus</name>
    <dbReference type="NCBI Taxonomy" id="1322246"/>
    <lineage>
        <taxon>Bacteria</taxon>
        <taxon>Pseudomonadati</taxon>
        <taxon>Thermodesulfobacteriota</taxon>
        <taxon>Desulfovibrionia</taxon>
        <taxon>Desulfovibrionales</taxon>
        <taxon>Desulfovibrionaceae</taxon>
    </lineage>
</organism>
<dbReference type="PATRIC" id="fig|879567.3.peg.3623"/>
<dbReference type="BioCyc" id="DPIE1322246:BN4_RS16860-MONOMER"/>
<dbReference type="HOGENOM" id="CLU_038907_0_0_7"/>
<accession>M1WYU0</accession>
<reference evidence="2" key="2">
    <citation type="journal article" date="2013" name="Stand. Genomic Sci.">
        <title>Complete genome sequence of Desulfocapsa sulfexigens, a marine deltaproteobacterium specialized in disproportionating inorganic sulfur compounds.</title>
        <authorList>
            <person name="Finster K.W."/>
            <person name="Kjeldsen K.U."/>
            <person name="Kube M."/>
            <person name="Reinhardt R."/>
            <person name="Mussmann M."/>
            <person name="Amann R."/>
            <person name="Schreiber L."/>
        </authorList>
    </citation>
    <scope>NUCLEOTIDE SEQUENCE [LARGE SCALE GENOMIC DNA]</scope>
    <source>
        <strain evidence="2">DSM 10523 / SB164P1</strain>
    </source>
</reference>
<dbReference type="InterPro" id="IPR029044">
    <property type="entry name" value="Nucleotide-diphossugar_trans"/>
</dbReference>
<dbReference type="EMBL" id="FO203427">
    <property type="protein sequence ID" value="CCH50583.1"/>
    <property type="molecule type" value="Genomic_DNA"/>
</dbReference>
<reference evidence="1 2" key="1">
    <citation type="journal article" date="2013" name="PLoS ONE">
        <title>The first genomic and proteomic characterization of a deep-sea sulfate reducer: insights into the piezophilic lifestyle of Desulfovibrio piezophilus.</title>
        <authorList>
            <person name="Pradel N."/>
            <person name="Ji B."/>
            <person name="Gimenez G."/>
            <person name="Talla E."/>
            <person name="Lenoble P."/>
            <person name="Garel M."/>
            <person name="Tamburini C."/>
            <person name="Fourquet P."/>
            <person name="Lebrun R."/>
            <person name="Bertin P."/>
            <person name="Denis Y."/>
            <person name="Pophillat M."/>
            <person name="Barbe V."/>
            <person name="Ollivier B."/>
            <person name="Dolla A."/>
        </authorList>
    </citation>
    <scope>NUCLEOTIDE SEQUENCE [LARGE SCALE GENOMIC DNA]</scope>
    <source>
        <strain evidence="2">DSM 10523 / SB164P1</strain>
    </source>
</reference>
<dbReference type="Proteomes" id="UP000011724">
    <property type="component" value="Chromosome"/>
</dbReference>
<dbReference type="SUPFAM" id="SSF53448">
    <property type="entry name" value="Nucleotide-diphospho-sugar transferases"/>
    <property type="match status" value="1"/>
</dbReference>
<protein>
    <recommendedName>
        <fullName evidence="3">Glycosyl transferase family 2</fullName>
    </recommendedName>
</protein>
<keyword evidence="2" id="KW-1185">Reference proteome</keyword>
<gene>
    <name evidence="1" type="ordered locus">BN4_20521</name>
</gene>
<proteinExistence type="predicted"/>
<dbReference type="KEGG" id="dpi:BN4_20521"/>
<dbReference type="Gene3D" id="3.90.550.10">
    <property type="entry name" value="Spore Coat Polysaccharide Biosynthesis Protein SpsA, Chain A"/>
    <property type="match status" value="1"/>
</dbReference>
<dbReference type="AlphaFoldDB" id="M1WYU0"/>
<dbReference type="STRING" id="1322246.BN4_20521"/>
<dbReference type="OrthoDB" id="9815923at2"/>
<evidence type="ECO:0000313" key="1">
    <source>
        <dbReference type="EMBL" id="CCH50583.1"/>
    </source>
</evidence>
<evidence type="ECO:0008006" key="3">
    <source>
        <dbReference type="Google" id="ProtNLM"/>
    </source>
</evidence>
<evidence type="ECO:0000313" key="2">
    <source>
        <dbReference type="Proteomes" id="UP000011724"/>
    </source>
</evidence>